<dbReference type="Pfam" id="PF05485">
    <property type="entry name" value="THAP"/>
    <property type="match status" value="1"/>
</dbReference>
<dbReference type="InterPro" id="IPR006612">
    <property type="entry name" value="THAP_Znf"/>
</dbReference>
<dbReference type="SUPFAM" id="SSF57716">
    <property type="entry name" value="Glucocorticoid receptor-like (DNA-binding domain)"/>
    <property type="match status" value="1"/>
</dbReference>
<feature type="region of interest" description="Disordered" evidence="7">
    <location>
        <begin position="76"/>
        <end position="96"/>
    </location>
</feature>
<reference evidence="9" key="2">
    <citation type="journal article" date="2016" name="G3 (Bethesda)">
        <title>Genome Evolution in Three Species of Cactophilic Drosophila.</title>
        <authorList>
            <person name="Sanchez-Flores A."/>
            <person name="Penazola F."/>
            <person name="Carpinteyro-Ponce J."/>
            <person name="Nazario-Yepiz N."/>
            <person name="Abreu-Goodger C."/>
            <person name="Machado C.A."/>
            <person name="Markow T.A."/>
        </authorList>
    </citation>
    <scope>NUCLEOTIDE SEQUENCE [LARGE SCALE GENOMIC DNA]</scope>
</reference>
<evidence type="ECO:0000256" key="1">
    <source>
        <dbReference type="ARBA" id="ARBA00022723"/>
    </source>
</evidence>
<dbReference type="RefSeq" id="XP_017857923.1">
    <property type="nucleotide sequence ID" value="XM_018002434.1"/>
</dbReference>
<evidence type="ECO:0000259" key="8">
    <source>
        <dbReference type="PROSITE" id="PS50950"/>
    </source>
</evidence>
<keyword evidence="3" id="KW-0862">Zinc</keyword>
<feature type="domain" description="THAP-type" evidence="8">
    <location>
        <begin position="1"/>
        <end position="76"/>
    </location>
</feature>
<protein>
    <submittedName>
        <fullName evidence="10">THAP domain-containing protein 3-like</fullName>
    </submittedName>
</protein>
<feature type="coiled-coil region" evidence="6">
    <location>
        <begin position="137"/>
        <end position="196"/>
    </location>
</feature>
<evidence type="ECO:0000256" key="2">
    <source>
        <dbReference type="ARBA" id="ARBA00022771"/>
    </source>
</evidence>
<evidence type="ECO:0000256" key="7">
    <source>
        <dbReference type="SAM" id="MobiDB-lite"/>
    </source>
</evidence>
<dbReference type="InterPro" id="IPR052224">
    <property type="entry name" value="THAP_domain_protein"/>
</dbReference>
<sequence>MRRCSVLNCNYTSETKSKLIRFFELPMNNKLAQKWLAFCGDPNLKYRKGTYVCSEHFRPEDIGMCRLKPNAVPCINSETTKKNSKRSTKQSKSNSIEDDLFASLKSKRESSDLESNDDTEETEITVEPNKYDHMLDTESSEAVIDELSNQVKDLRMENVRLKVNMQLAQKKYKAEINKLTKELQEANSHILILEMQQEYAMK</sequence>
<reference evidence="9" key="1">
    <citation type="journal article" date="1997" name="Nucleic Acids Res.">
        <title>tRNAscan-SE: a program for improved detection of transfer RNA genes in genomic sequence.</title>
        <authorList>
            <person name="Lowe T.M."/>
            <person name="Eddy S.R."/>
        </authorList>
    </citation>
    <scope>NUCLEOTIDE SEQUENCE [LARGE SCALE GENOMIC DNA]</scope>
</reference>
<dbReference type="SMART" id="SM00980">
    <property type="entry name" value="THAP"/>
    <property type="match status" value="1"/>
</dbReference>
<evidence type="ECO:0000256" key="6">
    <source>
        <dbReference type="SAM" id="Coils"/>
    </source>
</evidence>
<evidence type="ECO:0000313" key="10">
    <source>
        <dbReference type="RefSeq" id="XP_017857923.1"/>
    </source>
</evidence>
<keyword evidence="9" id="KW-1185">Reference proteome</keyword>
<gene>
    <name evidence="10" type="primary">LOC108610371</name>
</gene>
<evidence type="ECO:0000256" key="5">
    <source>
        <dbReference type="PROSITE-ProRule" id="PRU00309"/>
    </source>
</evidence>
<organism evidence="9 10">
    <name type="scientific">Drosophila arizonae</name>
    <name type="common">Fruit fly</name>
    <dbReference type="NCBI Taxonomy" id="7263"/>
    <lineage>
        <taxon>Eukaryota</taxon>
        <taxon>Metazoa</taxon>
        <taxon>Ecdysozoa</taxon>
        <taxon>Arthropoda</taxon>
        <taxon>Hexapoda</taxon>
        <taxon>Insecta</taxon>
        <taxon>Pterygota</taxon>
        <taxon>Neoptera</taxon>
        <taxon>Endopterygota</taxon>
        <taxon>Diptera</taxon>
        <taxon>Brachycera</taxon>
        <taxon>Muscomorpha</taxon>
        <taxon>Ephydroidea</taxon>
        <taxon>Drosophilidae</taxon>
        <taxon>Drosophila</taxon>
    </lineage>
</organism>
<dbReference type="PROSITE" id="PS50950">
    <property type="entry name" value="ZF_THAP"/>
    <property type="match status" value="1"/>
</dbReference>
<dbReference type="GeneID" id="108610371"/>
<dbReference type="SMART" id="SM00692">
    <property type="entry name" value="DM3"/>
    <property type="match status" value="1"/>
</dbReference>
<evidence type="ECO:0000256" key="3">
    <source>
        <dbReference type="ARBA" id="ARBA00022833"/>
    </source>
</evidence>
<dbReference type="PANTHER" id="PTHR46927:SF3">
    <property type="entry name" value="THAP-TYPE DOMAIN-CONTAINING PROTEIN"/>
    <property type="match status" value="1"/>
</dbReference>
<keyword evidence="6" id="KW-0175">Coiled coil</keyword>
<evidence type="ECO:0000313" key="9">
    <source>
        <dbReference type="Proteomes" id="UP000694904"/>
    </source>
</evidence>
<keyword evidence="1" id="KW-0479">Metal-binding</keyword>
<evidence type="ECO:0000256" key="4">
    <source>
        <dbReference type="ARBA" id="ARBA00023125"/>
    </source>
</evidence>
<dbReference type="PANTHER" id="PTHR46927">
    <property type="entry name" value="AGAP005574-PA"/>
    <property type="match status" value="1"/>
</dbReference>
<keyword evidence="4 5" id="KW-0238">DNA-binding</keyword>
<accession>A0ABM1NSI7</accession>
<proteinExistence type="predicted"/>
<dbReference type="Proteomes" id="UP000694904">
    <property type="component" value="Chromosome 3"/>
</dbReference>
<keyword evidence="2 5" id="KW-0863">Zinc-finger</keyword>
<reference evidence="10" key="3">
    <citation type="submission" date="2025-08" db="UniProtKB">
        <authorList>
            <consortium name="RefSeq"/>
        </authorList>
    </citation>
    <scope>IDENTIFICATION</scope>
    <source>
        <tissue evidence="10">Whole organism</tissue>
    </source>
</reference>
<name>A0ABM1NSI7_DROAR</name>